<evidence type="ECO:0000313" key="3">
    <source>
        <dbReference type="Proteomes" id="UP000095200"/>
    </source>
</evidence>
<keyword evidence="1" id="KW-0472">Membrane</keyword>
<sequence>MDVNPLQQDRTDMERQCSPLSDLFKKLALSFAIGWGLIILLQTVLWFQHDAWIPIPFGRYDISLSQILGWGTVFSLIAKWVIDHKPRRPRS</sequence>
<gene>
    <name evidence="2" type="ORF">DPF_1055</name>
</gene>
<dbReference type="Proteomes" id="UP000095200">
    <property type="component" value="Unassembled WGS sequence"/>
</dbReference>
<accession>A0A194AHU9</accession>
<evidence type="ECO:0000313" key="2">
    <source>
        <dbReference type="EMBL" id="GAU08349.1"/>
    </source>
</evidence>
<name>A0A194AHU9_9BACT</name>
<dbReference type="EMBL" id="BDFE01000015">
    <property type="protein sequence ID" value="GAU08349.1"/>
    <property type="molecule type" value="Genomic_DNA"/>
</dbReference>
<organism evidence="2 3">
    <name type="scientific">Desulfoplanes formicivorans</name>
    <dbReference type="NCBI Taxonomy" id="1592317"/>
    <lineage>
        <taxon>Bacteria</taxon>
        <taxon>Pseudomonadati</taxon>
        <taxon>Thermodesulfobacteriota</taxon>
        <taxon>Desulfovibrionia</taxon>
        <taxon>Desulfovibrionales</taxon>
        <taxon>Desulfoplanaceae</taxon>
        <taxon>Desulfoplanes</taxon>
    </lineage>
</organism>
<proteinExistence type="predicted"/>
<feature type="transmembrane region" description="Helical" evidence="1">
    <location>
        <begin position="62"/>
        <end position="82"/>
    </location>
</feature>
<dbReference type="AlphaFoldDB" id="A0A194AHU9"/>
<feature type="transmembrane region" description="Helical" evidence="1">
    <location>
        <begin position="27"/>
        <end position="47"/>
    </location>
</feature>
<evidence type="ECO:0000256" key="1">
    <source>
        <dbReference type="SAM" id="Phobius"/>
    </source>
</evidence>
<protein>
    <submittedName>
        <fullName evidence="2">Uncharacterized protein</fullName>
    </submittedName>
</protein>
<reference evidence="3" key="1">
    <citation type="submission" date="2016-06" db="EMBL/GenBank/DDBJ databases">
        <title>Draft genome sequence of Desulfoplanes formicivorans strain Pf12B.</title>
        <authorList>
            <person name="Watanabe M."/>
            <person name="Kojima H."/>
            <person name="Fukui M."/>
        </authorList>
    </citation>
    <scope>NUCLEOTIDE SEQUENCE [LARGE SCALE GENOMIC DNA]</scope>
    <source>
        <strain evidence="3">Pf12B</strain>
    </source>
</reference>
<comment type="caution">
    <text evidence="2">The sequence shown here is derived from an EMBL/GenBank/DDBJ whole genome shotgun (WGS) entry which is preliminary data.</text>
</comment>
<keyword evidence="1" id="KW-1133">Transmembrane helix</keyword>
<keyword evidence="1" id="KW-0812">Transmembrane</keyword>
<keyword evidence="3" id="KW-1185">Reference proteome</keyword>